<evidence type="ECO:0000256" key="3">
    <source>
        <dbReference type="ARBA" id="ARBA00023274"/>
    </source>
</evidence>
<comment type="similarity">
    <text evidence="1 5 6">Belongs to the bacterial ribosomal protein bL35 family.</text>
</comment>
<dbReference type="EMBL" id="CP007711">
    <property type="protein sequence ID" value="AIV03494.1"/>
    <property type="molecule type" value="Genomic_DNA"/>
</dbReference>
<keyword evidence="3 5" id="KW-0687">Ribonucleoprotein</keyword>
<keyword evidence="2 5" id="KW-0689">Ribosomal protein</keyword>
<dbReference type="Pfam" id="PF01632">
    <property type="entry name" value="Ribosomal_L35p"/>
    <property type="match status" value="1"/>
</dbReference>
<dbReference type="InterPro" id="IPR001706">
    <property type="entry name" value="Ribosomal_bL35"/>
</dbReference>
<dbReference type="Gene3D" id="4.10.410.60">
    <property type="match status" value="1"/>
</dbReference>
<feature type="region of interest" description="Disordered" evidence="7">
    <location>
        <begin position="19"/>
        <end position="64"/>
    </location>
</feature>
<dbReference type="GO" id="GO:0003735">
    <property type="term" value="F:structural constituent of ribosome"/>
    <property type="evidence" value="ECO:0007669"/>
    <property type="project" value="InterPro"/>
</dbReference>
<gene>
    <name evidence="5 8" type="primary">rpmI</name>
    <name evidence="8" type="ORF">MGM1_1070</name>
</gene>
<dbReference type="NCBIfam" id="TIGR00001">
    <property type="entry name" value="rpmI_bact"/>
    <property type="match status" value="1"/>
</dbReference>
<reference evidence="8 9" key="1">
    <citation type="journal article" date="2014" name="PLoS ONE">
        <title>An emerging Mycoplasma associated with trichomoniasis, vaginal infection and disease.</title>
        <authorList>
            <consortium name="Vaginal Microbiome Consortium"/>
            <person name="Fettweis J.M."/>
            <person name="Serrano M.G."/>
            <person name="Huang B."/>
            <person name="Brooks J.P."/>
            <person name="Glascock A.L."/>
            <person name="Sheth N.U."/>
            <person name="Strauss J.F.III."/>
            <person name="Jefferson K.K."/>
            <person name="Buck G.A."/>
        </authorList>
    </citation>
    <scope>NUCLEOTIDE SEQUENCE [LARGE SCALE GENOMIC DNA]</scope>
    <source>
        <strain evidence="8 9">VCU_M1</strain>
    </source>
</reference>
<feature type="compositionally biased region" description="Basic residues" evidence="7">
    <location>
        <begin position="19"/>
        <end position="47"/>
    </location>
</feature>
<evidence type="ECO:0000313" key="9">
    <source>
        <dbReference type="Proteomes" id="UP000030066"/>
    </source>
</evidence>
<evidence type="ECO:0000256" key="2">
    <source>
        <dbReference type="ARBA" id="ARBA00022980"/>
    </source>
</evidence>
<name>A0A097SSD4_9BACT</name>
<dbReference type="InterPro" id="IPR021137">
    <property type="entry name" value="Ribosomal_bL35-like"/>
</dbReference>
<dbReference type="GO" id="GO:1990904">
    <property type="term" value="C:ribonucleoprotein complex"/>
    <property type="evidence" value="ECO:0007669"/>
    <property type="project" value="UniProtKB-KW"/>
</dbReference>
<proteinExistence type="inferred from homology"/>
<evidence type="ECO:0000256" key="5">
    <source>
        <dbReference type="HAMAP-Rule" id="MF_00514"/>
    </source>
</evidence>
<evidence type="ECO:0000256" key="1">
    <source>
        <dbReference type="ARBA" id="ARBA00006598"/>
    </source>
</evidence>
<organism evidence="8 9">
    <name type="scientific">Candidatus Malacoplasma girerdii</name>
    <dbReference type="NCBI Taxonomy" id="1318617"/>
    <lineage>
        <taxon>Bacteria</taxon>
        <taxon>Bacillati</taxon>
        <taxon>Mycoplasmatota</taxon>
        <taxon>Mycoplasmoidales</taxon>
        <taxon>Mycoplasmoidaceae</taxon>
        <taxon>Malacoplasma</taxon>
    </lineage>
</organism>
<dbReference type="HAMAP" id="MF_00514">
    <property type="entry name" value="Ribosomal_bL35"/>
    <property type="match status" value="1"/>
</dbReference>
<evidence type="ECO:0000313" key="8">
    <source>
        <dbReference type="EMBL" id="AIV03494.1"/>
    </source>
</evidence>
<dbReference type="KEGG" id="mgj:MGM1_1070"/>
<dbReference type="AlphaFoldDB" id="A0A097SSD4"/>
<evidence type="ECO:0000256" key="4">
    <source>
        <dbReference type="ARBA" id="ARBA00071664"/>
    </source>
</evidence>
<keyword evidence="9" id="KW-1185">Reference proteome</keyword>
<dbReference type="GO" id="GO:0005840">
    <property type="term" value="C:ribosome"/>
    <property type="evidence" value="ECO:0007669"/>
    <property type="project" value="UniProtKB-KW"/>
</dbReference>
<dbReference type="SUPFAM" id="SSF143034">
    <property type="entry name" value="L35p-like"/>
    <property type="match status" value="1"/>
</dbReference>
<accession>A0A097SSD4</accession>
<dbReference type="HOGENOM" id="CLU_169643_3_1_14"/>
<dbReference type="InterPro" id="IPR037229">
    <property type="entry name" value="Ribosomal_bL35_sf"/>
</dbReference>
<dbReference type="STRING" id="1318617.MGM1_1070"/>
<dbReference type="FunFam" id="4.10.410.60:FF:000001">
    <property type="entry name" value="50S ribosomal protein L35"/>
    <property type="match status" value="1"/>
</dbReference>
<dbReference type="PRINTS" id="PR00064">
    <property type="entry name" value="RIBOSOMALL35"/>
</dbReference>
<evidence type="ECO:0000256" key="7">
    <source>
        <dbReference type="SAM" id="MobiDB-lite"/>
    </source>
</evidence>
<evidence type="ECO:0000256" key="6">
    <source>
        <dbReference type="RuleBase" id="RU000568"/>
    </source>
</evidence>
<protein>
    <recommendedName>
        <fullName evidence="4 5">Large ribosomal subunit protein bL35</fullName>
    </recommendedName>
</protein>
<sequence>MAKNKHKTKKSFAKRVKVTGKGKVVSKHTNRSHLAHNKSTKQKRHLKKDNVMTKSSLKPLKYAL</sequence>
<dbReference type="Proteomes" id="UP000030066">
    <property type="component" value="Chromosome"/>
</dbReference>
<dbReference type="GO" id="GO:0006412">
    <property type="term" value="P:translation"/>
    <property type="evidence" value="ECO:0007669"/>
    <property type="project" value="UniProtKB-UniRule"/>
</dbReference>